<proteinExistence type="predicted"/>
<name>A0A8H6XI28_9AGAR</name>
<sequence>MDERPIALAAVIPRTDILLTHSLPHDILDLTNRADRAGCLTLAARLSALRPRLHVLEHIHEAQEAHVHPVYLKFIQGVRGTDPNKDPNHACHFSFSMTQPHCTRIVSPTSIVQLKYTSAPLPKPESTAAKTWTRFVLISDNHGKTFPVPDGDVLLHSGDLTRSGTLNDLRKIMAWLYALPHPIKIIIGGNRDFLLDRKWYDVNWPQTGRHGNEPTWEPPESVFELLTGPNAAAANIEDANGVYMGLREARISTLLCVRLPTISRKQKVIVLHFFWTMDERAPTALAAAISRTDILLTHCPPYDILDLTNKADRAGCSALASRLPRNPPSPACLWTHTRGTGRICPFMRGNPEADVADEGLQELGIEEGEQTIFVNASNFPSGPTAVNAGGPIGMAGVGLTFQPMVVDLLE</sequence>
<comment type="caution">
    <text evidence="1">The sequence shown here is derived from an EMBL/GenBank/DDBJ whole genome shotgun (WGS) entry which is preliminary data.</text>
</comment>
<accession>A0A8H6XI28</accession>
<dbReference type="OrthoDB" id="630188at2759"/>
<dbReference type="AlphaFoldDB" id="A0A8H6XI28"/>
<organism evidence="1 2">
    <name type="scientific">Mycena sanguinolenta</name>
    <dbReference type="NCBI Taxonomy" id="230812"/>
    <lineage>
        <taxon>Eukaryota</taxon>
        <taxon>Fungi</taxon>
        <taxon>Dikarya</taxon>
        <taxon>Basidiomycota</taxon>
        <taxon>Agaricomycotina</taxon>
        <taxon>Agaricomycetes</taxon>
        <taxon>Agaricomycetidae</taxon>
        <taxon>Agaricales</taxon>
        <taxon>Marasmiineae</taxon>
        <taxon>Mycenaceae</taxon>
        <taxon>Mycena</taxon>
    </lineage>
</organism>
<reference evidence="1" key="1">
    <citation type="submission" date="2020-05" db="EMBL/GenBank/DDBJ databases">
        <title>Mycena genomes resolve the evolution of fungal bioluminescence.</title>
        <authorList>
            <person name="Tsai I.J."/>
        </authorList>
    </citation>
    <scope>NUCLEOTIDE SEQUENCE</scope>
    <source>
        <strain evidence="1">160909Yilan</strain>
    </source>
</reference>
<evidence type="ECO:0000313" key="2">
    <source>
        <dbReference type="Proteomes" id="UP000623467"/>
    </source>
</evidence>
<keyword evidence="2" id="KW-1185">Reference proteome</keyword>
<gene>
    <name evidence="1" type="ORF">MSAN_02104600</name>
</gene>
<dbReference type="Proteomes" id="UP000623467">
    <property type="component" value="Unassembled WGS sequence"/>
</dbReference>
<dbReference type="InterPro" id="IPR051693">
    <property type="entry name" value="UPF0046_metallophosphoest"/>
</dbReference>
<dbReference type="PANTHER" id="PTHR12905">
    <property type="entry name" value="METALLOPHOSPHOESTERASE"/>
    <property type="match status" value="1"/>
</dbReference>
<protein>
    <submittedName>
        <fullName evidence="1">Metallophos domain-containing protein</fullName>
    </submittedName>
</protein>
<dbReference type="InterPro" id="IPR029052">
    <property type="entry name" value="Metallo-depent_PP-like"/>
</dbReference>
<evidence type="ECO:0000313" key="1">
    <source>
        <dbReference type="EMBL" id="KAF7340760.1"/>
    </source>
</evidence>
<dbReference type="PANTHER" id="PTHR12905:SF0">
    <property type="entry name" value="CALCINEURIN-LIKE PHOSPHOESTERASE DOMAIN-CONTAINING PROTEIN"/>
    <property type="match status" value="1"/>
</dbReference>
<dbReference type="Gene3D" id="3.60.21.10">
    <property type="match status" value="2"/>
</dbReference>
<dbReference type="EMBL" id="JACAZH010000029">
    <property type="protein sequence ID" value="KAF7340760.1"/>
    <property type="molecule type" value="Genomic_DNA"/>
</dbReference>
<dbReference type="SUPFAM" id="SSF56300">
    <property type="entry name" value="Metallo-dependent phosphatases"/>
    <property type="match status" value="2"/>
</dbReference>